<evidence type="ECO:0000256" key="1">
    <source>
        <dbReference type="SAM" id="MobiDB-lite"/>
    </source>
</evidence>
<feature type="compositionally biased region" description="Basic and acidic residues" evidence="1">
    <location>
        <begin position="109"/>
        <end position="120"/>
    </location>
</feature>
<name>A0A1H1MCW1_9MICO</name>
<dbReference type="OrthoDB" id="64208at2"/>
<reference evidence="3" key="1">
    <citation type="submission" date="2016-10" db="EMBL/GenBank/DDBJ databases">
        <authorList>
            <person name="Varghese N."/>
            <person name="Submissions S."/>
        </authorList>
    </citation>
    <scope>NUCLEOTIDE SEQUENCE [LARGE SCALE GENOMIC DNA]</scope>
    <source>
        <strain evidence="3">DSM 23676</strain>
    </source>
</reference>
<dbReference type="InterPro" id="IPR011256">
    <property type="entry name" value="Reg_factor_effector_dom_sf"/>
</dbReference>
<dbReference type="EMBL" id="LT629766">
    <property type="protein sequence ID" value="SDR84664.1"/>
    <property type="molecule type" value="Genomic_DNA"/>
</dbReference>
<sequence length="135" mass="14506">MALNIAVDDRSRMTYIGVPLGGPLFIYRHIGDPADPVDLTVGVPTAESVHPSAGLVFDALPPGTYLVGRHTGLPDEIPVAQAEVRAWAEQNGVTISSSAESDGESWTGHAEHFLTKPADEPDKSKWVTELLYLTE</sequence>
<protein>
    <recommendedName>
        <fullName evidence="4">GyrI-like small molecule binding domain-containing protein</fullName>
    </recommendedName>
</protein>
<organism evidence="2 3">
    <name type="scientific">Brevibacterium siliguriense</name>
    <dbReference type="NCBI Taxonomy" id="1136497"/>
    <lineage>
        <taxon>Bacteria</taxon>
        <taxon>Bacillati</taxon>
        <taxon>Actinomycetota</taxon>
        <taxon>Actinomycetes</taxon>
        <taxon>Micrococcales</taxon>
        <taxon>Brevibacteriaceae</taxon>
        <taxon>Brevibacterium</taxon>
    </lineage>
</organism>
<evidence type="ECO:0000313" key="2">
    <source>
        <dbReference type="EMBL" id="SDR84664.1"/>
    </source>
</evidence>
<keyword evidence="3" id="KW-1185">Reference proteome</keyword>
<feature type="region of interest" description="Disordered" evidence="1">
    <location>
        <begin position="95"/>
        <end position="120"/>
    </location>
</feature>
<dbReference type="SUPFAM" id="SSF55136">
    <property type="entry name" value="Probable bacterial effector-binding domain"/>
    <property type="match status" value="1"/>
</dbReference>
<dbReference type="Proteomes" id="UP000199597">
    <property type="component" value="Chromosome I"/>
</dbReference>
<evidence type="ECO:0000313" key="3">
    <source>
        <dbReference type="Proteomes" id="UP000199597"/>
    </source>
</evidence>
<dbReference type="RefSeq" id="WP_092009571.1">
    <property type="nucleotide sequence ID" value="NZ_LT629766.1"/>
</dbReference>
<dbReference type="AlphaFoldDB" id="A0A1H1MCW1"/>
<evidence type="ECO:0008006" key="4">
    <source>
        <dbReference type="Google" id="ProtNLM"/>
    </source>
</evidence>
<dbReference type="Gene3D" id="3.20.80.10">
    <property type="entry name" value="Regulatory factor, effector binding domain"/>
    <property type="match status" value="1"/>
</dbReference>
<accession>A0A1H1MCW1</accession>
<dbReference type="STRING" id="1136497.SAMN04489752_0412"/>
<gene>
    <name evidence="2" type="ORF">SAMN04489752_0412</name>
</gene>
<proteinExistence type="predicted"/>